<feature type="region of interest" description="Disordered" evidence="1">
    <location>
        <begin position="1"/>
        <end position="35"/>
    </location>
</feature>
<sequence>MESTKIEVRSKPLLSPTHSLDEGFESDPDRISTDSQLVGQTPEFDVLQHTDRDGMQHTQITRRSEIDNNNCNSTVGNHVLLGSGSNEPSSIICLQGEIDSEIRSDVEASKVAISRNNNNNNNGNSSITQQNQIKQHEVEQQQQQHRYRRIKTRAPPPPTFGSHTFKPRSQSVESVIRYNSLSMPNTSNYNHTLNNMDILTGRADVLSGRYVRVTVDPRASSRLSSINNSFVSAAAPLTTSSSTSAISSVNQHHTQHHLHHNHHHYGLTLKGSSTPKFSDTAYNGSLRNFNRYHSHSSTHLQQTTSQPQYHMPVCWTQSIPRQTRRYITPSTTLPQVIAPPNMKQQSTGSKISDKIRDLATSAGLISAKPRPPLKPVIKTRGSSQTEYPKKLINER</sequence>
<organism evidence="2">
    <name type="scientific">Culicoides sonorensis</name>
    <name type="common">Biting midge</name>
    <dbReference type="NCBI Taxonomy" id="179676"/>
    <lineage>
        <taxon>Eukaryota</taxon>
        <taxon>Metazoa</taxon>
        <taxon>Ecdysozoa</taxon>
        <taxon>Arthropoda</taxon>
        <taxon>Hexapoda</taxon>
        <taxon>Insecta</taxon>
        <taxon>Pterygota</taxon>
        <taxon>Neoptera</taxon>
        <taxon>Endopterygota</taxon>
        <taxon>Diptera</taxon>
        <taxon>Nematocera</taxon>
        <taxon>Chironomoidea</taxon>
        <taxon>Ceratopogonidae</taxon>
        <taxon>Ceratopogoninae</taxon>
        <taxon>Culicoides</taxon>
        <taxon>Monoculicoides</taxon>
    </lineage>
</organism>
<dbReference type="AlphaFoldDB" id="A0A336LWH0"/>
<dbReference type="EMBL" id="UFQT01000022">
    <property type="protein sequence ID" value="SSX17978.1"/>
    <property type="molecule type" value="Genomic_DNA"/>
</dbReference>
<evidence type="ECO:0000313" key="2">
    <source>
        <dbReference type="EMBL" id="SSX17978.1"/>
    </source>
</evidence>
<feature type="compositionally biased region" description="Low complexity" evidence="1">
    <location>
        <begin position="114"/>
        <end position="133"/>
    </location>
</feature>
<dbReference type="VEuPathDB" id="VectorBase:CSON006009"/>
<feature type="compositionally biased region" description="Basic and acidic residues" evidence="1">
    <location>
        <begin position="1"/>
        <end position="10"/>
    </location>
</feature>
<protein>
    <submittedName>
        <fullName evidence="2">CSON006009 protein</fullName>
    </submittedName>
</protein>
<name>A0A336LWH0_CULSO</name>
<feature type="region of interest" description="Disordered" evidence="1">
    <location>
        <begin position="361"/>
        <end position="395"/>
    </location>
</feature>
<proteinExistence type="predicted"/>
<feature type="region of interest" description="Disordered" evidence="1">
    <location>
        <begin position="114"/>
        <end position="145"/>
    </location>
</feature>
<reference evidence="2" key="1">
    <citation type="submission" date="2018-07" db="EMBL/GenBank/DDBJ databases">
        <authorList>
            <person name="Quirk P.G."/>
            <person name="Krulwich T.A."/>
        </authorList>
    </citation>
    <scope>NUCLEOTIDE SEQUENCE</scope>
</reference>
<gene>
    <name evidence="2" type="primary">CSON006009</name>
</gene>
<evidence type="ECO:0000256" key="1">
    <source>
        <dbReference type="SAM" id="MobiDB-lite"/>
    </source>
</evidence>
<accession>A0A336LWH0</accession>
<dbReference type="OMA" id="RNYQHFN"/>